<reference evidence="2 3" key="1">
    <citation type="journal article" date="2021" name="MBio">
        <title>A New Model Trypanosomatid, Novymonas esmeraldas: Genomic Perception of Its 'Candidatus Pandoraea novymonadis' Endosymbiont.</title>
        <authorList>
            <person name="Zakharova A."/>
            <person name="Saura A."/>
            <person name="Butenko A."/>
            <person name="Podesvova L."/>
            <person name="Warmusova S."/>
            <person name="Kostygov A.Y."/>
            <person name="Nenarokova A."/>
            <person name="Lukes J."/>
            <person name="Opperdoes F.R."/>
            <person name="Yurchenko V."/>
        </authorList>
    </citation>
    <scope>NUCLEOTIDE SEQUENCE [LARGE SCALE GENOMIC DNA]</scope>
    <source>
        <strain evidence="2 3">E262AT.01</strain>
    </source>
</reference>
<keyword evidence="3" id="KW-1185">Reference proteome</keyword>
<feature type="compositionally biased region" description="Polar residues" evidence="1">
    <location>
        <begin position="118"/>
        <end position="130"/>
    </location>
</feature>
<accession>A0AAW0F244</accession>
<gene>
    <name evidence="2" type="ORF">NESM_000080300</name>
</gene>
<feature type="compositionally biased region" description="Basic and acidic residues" evidence="1">
    <location>
        <begin position="376"/>
        <end position="385"/>
    </location>
</feature>
<feature type="compositionally biased region" description="Polar residues" evidence="1">
    <location>
        <begin position="396"/>
        <end position="410"/>
    </location>
</feature>
<sequence length="765" mass="80097">MGGAVSKRQLSAGSGHLHPRPQRQERHRLVHDAEGSAAEAPYMLPRLVSASSSFPPVLPVSPASKEEVSPATAPRYLKAYVDIPDQHHPTHHKRAEPPAALRHFVRRPIPSSSSSLSNQTSMPTPASTVATRAAEPAVPAPAPAAAAEVSPESSCSAFSLYSAESSTHEAPALPPPPPPAMERVALLRAPAVSPSGAAVTVAVTVSTPPSHASTIPAILTHRSSLLSSASPSLRPSATFSGMPALPGSAAASASRLPRDSDTQRHPSSSTSAGDIASGAQHDTSENDSMQMPPMNPLLSSSVTAAAAAAAHIVSSALLDLSFDSRAFAVNEAVTTSEIQRLGIRLRELQHEHEQGVARRASAVTQPRSSVDSTASRTHDRARDVARALGLPHPGSSLGSLESTPATTALSPTERGLARTHVYAETVKFVSLIQEMHEERTAGRASYTWFRWGATPPSTSIGSGATFDETGPTSSVVSPRVQGTHSPQSTRRDSAVTGAAASGVLNRSSLRRRDRQSMRVQWVPFEMLETDSQPSSVATPECFCGYHATGVLADGVSATHGHERSPVIDMDLAVSERQPPLEPRVGPVGHSSTFDTPPLPSVPSSSGRPSTLVADGDKENANLLNLSGGPLTSSVGSTISASARSFSNDSLSFCPVHVAHRPVSILLSSTSTTESVSLSRRQVAEPPQVEVPASSMTALPAIKAGASHLLPTATRRHTAGDADLSSSGRHRAIISTGVPHRSQLAKRALEDNRLFFEIHSQQKTVP</sequence>
<feature type="compositionally biased region" description="Polar residues" evidence="1">
    <location>
        <begin position="470"/>
        <end position="488"/>
    </location>
</feature>
<feature type="region of interest" description="Disordered" evidence="1">
    <location>
        <begin position="356"/>
        <end position="412"/>
    </location>
</feature>
<evidence type="ECO:0000313" key="2">
    <source>
        <dbReference type="EMBL" id="KAK7200278.1"/>
    </source>
</evidence>
<feature type="region of interest" description="Disordered" evidence="1">
    <location>
        <begin position="229"/>
        <end position="294"/>
    </location>
</feature>
<protein>
    <submittedName>
        <fullName evidence="2">Uncharacterized protein</fullName>
    </submittedName>
</protein>
<feature type="region of interest" description="Disordered" evidence="1">
    <location>
        <begin position="459"/>
        <end position="500"/>
    </location>
</feature>
<proteinExistence type="predicted"/>
<feature type="region of interest" description="Disordered" evidence="1">
    <location>
        <begin position="109"/>
        <end position="135"/>
    </location>
</feature>
<evidence type="ECO:0000256" key="1">
    <source>
        <dbReference type="SAM" id="MobiDB-lite"/>
    </source>
</evidence>
<feature type="compositionally biased region" description="Low complexity" evidence="1">
    <location>
        <begin position="229"/>
        <end position="255"/>
    </location>
</feature>
<evidence type="ECO:0000313" key="3">
    <source>
        <dbReference type="Proteomes" id="UP001430356"/>
    </source>
</evidence>
<feature type="compositionally biased region" description="Polar residues" evidence="1">
    <location>
        <begin position="362"/>
        <end position="375"/>
    </location>
</feature>
<dbReference type="Proteomes" id="UP001430356">
    <property type="component" value="Unassembled WGS sequence"/>
</dbReference>
<dbReference type="EMBL" id="JAECZO010000004">
    <property type="protein sequence ID" value="KAK7200278.1"/>
    <property type="molecule type" value="Genomic_DNA"/>
</dbReference>
<feature type="compositionally biased region" description="Basic residues" evidence="1">
    <location>
        <begin position="17"/>
        <end position="29"/>
    </location>
</feature>
<dbReference type="AlphaFoldDB" id="A0AAW0F244"/>
<organism evidence="2 3">
    <name type="scientific">Novymonas esmeraldas</name>
    <dbReference type="NCBI Taxonomy" id="1808958"/>
    <lineage>
        <taxon>Eukaryota</taxon>
        <taxon>Discoba</taxon>
        <taxon>Euglenozoa</taxon>
        <taxon>Kinetoplastea</taxon>
        <taxon>Metakinetoplastina</taxon>
        <taxon>Trypanosomatida</taxon>
        <taxon>Trypanosomatidae</taxon>
        <taxon>Novymonas</taxon>
    </lineage>
</organism>
<feature type="region of interest" description="Disordered" evidence="1">
    <location>
        <begin position="1"/>
        <end position="37"/>
    </location>
</feature>
<name>A0AAW0F244_9TRYP</name>
<comment type="caution">
    <text evidence="2">The sequence shown here is derived from an EMBL/GenBank/DDBJ whole genome shotgun (WGS) entry which is preliminary data.</text>
</comment>
<feature type="region of interest" description="Disordered" evidence="1">
    <location>
        <begin position="578"/>
        <end position="610"/>
    </location>
</feature>